<evidence type="ECO:0000256" key="2">
    <source>
        <dbReference type="ARBA" id="ARBA00006479"/>
    </source>
</evidence>
<evidence type="ECO:0000313" key="4">
    <source>
        <dbReference type="EMBL" id="OXS77656.1"/>
    </source>
</evidence>
<gene>
    <name evidence="4" type="ORF">B1B05_11485</name>
</gene>
<evidence type="ECO:0008006" key="6">
    <source>
        <dbReference type="Google" id="ProtNLM"/>
    </source>
</evidence>
<dbReference type="SUPFAM" id="SSF46785">
    <property type="entry name" value="Winged helix' DNA-binding domain"/>
    <property type="match status" value="1"/>
</dbReference>
<dbReference type="CDD" id="cd23763">
    <property type="entry name" value="ASKHA_ATPase_ROK"/>
    <property type="match status" value="1"/>
</dbReference>
<evidence type="ECO:0000313" key="5">
    <source>
        <dbReference type="Proteomes" id="UP000215545"/>
    </source>
</evidence>
<accession>A0ABX4E7S4</accession>
<proteinExistence type="inferred from homology"/>
<dbReference type="InterPro" id="IPR000600">
    <property type="entry name" value="ROK"/>
</dbReference>
<comment type="function">
    <text evidence="1">Transcriptional repressor of xylose-utilizing enzymes.</text>
</comment>
<dbReference type="PANTHER" id="PTHR18964">
    <property type="entry name" value="ROK (REPRESSOR, ORF, KINASE) FAMILY"/>
    <property type="match status" value="1"/>
</dbReference>
<comment type="caution">
    <text evidence="4">The sequence shown here is derived from an EMBL/GenBank/DDBJ whole genome shotgun (WGS) entry which is preliminary data.</text>
</comment>
<dbReference type="Gene3D" id="3.30.420.40">
    <property type="match status" value="2"/>
</dbReference>
<keyword evidence="3" id="KW-0859">Xylose metabolism</keyword>
<dbReference type="Proteomes" id="UP000215545">
    <property type="component" value="Unassembled WGS sequence"/>
</dbReference>
<keyword evidence="3" id="KW-0119">Carbohydrate metabolism</keyword>
<sequence>MQATPKELQQAIVTGIRKTLLELGSSTKAELSQRLGISFPTVTKFLKQMEEKEEVRLVGMDDSSGGRRAKRYEYNVDFRRGLSIFLEKTETSYTVFNCAGEVKKQEQVPTVLAGGGLELLAGRIQSICLDDPRIQSIAIGVPGSVENGRIFFMPEYPDFQHVQLQEYIEAACGIPVVVENDMNAAVLGYQQTEKVEKEHSLAYLYLGKNGPGAGILVNGDVVRGGTFFSGEVSFVPQYDELTFQQALQQQPELGEKKVDAISRMVATFAAILNPYAVLFSAEEIGEEMLEDIRLRSERYIPAEHLPKLIASNWRRDYLHGLQCLGLVMMLEQS</sequence>
<dbReference type="InterPro" id="IPR043129">
    <property type="entry name" value="ATPase_NBD"/>
</dbReference>
<reference evidence="5" key="1">
    <citation type="submission" date="2017-03" db="EMBL/GenBank/DDBJ databases">
        <title>Bacillus sp. V-88(T) DSM27956, whole genome shotgun sequencing project.</title>
        <authorList>
            <person name="Dastager S.G."/>
            <person name="Neurgaonkar P.S."/>
            <person name="Dharne M.S."/>
        </authorList>
    </citation>
    <scope>NUCLEOTIDE SEQUENCE [LARGE SCALE GENOMIC DNA]</scope>
    <source>
        <strain evidence="5">DSM 25145</strain>
    </source>
</reference>
<organism evidence="4 5">
    <name type="scientific">Domibacillus enclensis</name>
    <dbReference type="NCBI Taxonomy" id="1017273"/>
    <lineage>
        <taxon>Bacteria</taxon>
        <taxon>Bacillati</taxon>
        <taxon>Bacillota</taxon>
        <taxon>Bacilli</taxon>
        <taxon>Bacillales</taxon>
        <taxon>Bacillaceae</taxon>
        <taxon>Domibacillus</taxon>
    </lineage>
</organism>
<evidence type="ECO:0000256" key="1">
    <source>
        <dbReference type="ARBA" id="ARBA00002486"/>
    </source>
</evidence>
<comment type="similarity">
    <text evidence="2">Belongs to the ROK (NagC/XylR) family.</text>
</comment>
<dbReference type="Pfam" id="PF00480">
    <property type="entry name" value="ROK"/>
    <property type="match status" value="1"/>
</dbReference>
<dbReference type="Gene3D" id="1.10.10.10">
    <property type="entry name" value="Winged helix-like DNA-binding domain superfamily/Winged helix DNA-binding domain"/>
    <property type="match status" value="1"/>
</dbReference>
<dbReference type="PANTHER" id="PTHR18964:SF149">
    <property type="entry name" value="BIFUNCTIONAL UDP-N-ACETYLGLUCOSAMINE 2-EPIMERASE_N-ACETYLMANNOSAMINE KINASE"/>
    <property type="match status" value="1"/>
</dbReference>
<keyword evidence="5" id="KW-1185">Reference proteome</keyword>
<dbReference type="InterPro" id="IPR036390">
    <property type="entry name" value="WH_DNA-bd_sf"/>
</dbReference>
<name>A0ABX4E7S4_9BACI</name>
<evidence type="ECO:0000256" key="3">
    <source>
        <dbReference type="ARBA" id="ARBA00022629"/>
    </source>
</evidence>
<protein>
    <recommendedName>
        <fullName evidence="6">Transcriptional regulator</fullName>
    </recommendedName>
</protein>
<dbReference type="EMBL" id="MWSK01000005">
    <property type="protein sequence ID" value="OXS77656.1"/>
    <property type="molecule type" value="Genomic_DNA"/>
</dbReference>
<dbReference type="SUPFAM" id="SSF53067">
    <property type="entry name" value="Actin-like ATPase domain"/>
    <property type="match status" value="1"/>
</dbReference>
<dbReference type="InterPro" id="IPR036388">
    <property type="entry name" value="WH-like_DNA-bd_sf"/>
</dbReference>